<evidence type="ECO:0000256" key="7">
    <source>
        <dbReference type="ARBA" id="ARBA00023065"/>
    </source>
</evidence>
<keyword evidence="4" id="KW-1134">Transmembrane beta strand</keyword>
<evidence type="ECO:0000256" key="9">
    <source>
        <dbReference type="ARBA" id="ARBA00023136"/>
    </source>
</evidence>
<dbReference type="SUPFAM" id="SSF56935">
    <property type="entry name" value="Porins"/>
    <property type="match status" value="1"/>
</dbReference>
<dbReference type="PANTHER" id="PTHR34501:SF9">
    <property type="entry name" value="MAJOR OUTER MEMBRANE PROTEIN P.IA"/>
    <property type="match status" value="1"/>
</dbReference>
<comment type="subunit">
    <text evidence="2">Homotrimer.</text>
</comment>
<name>A0AAQ1GC60_9BURK</name>
<evidence type="ECO:0000256" key="5">
    <source>
        <dbReference type="ARBA" id="ARBA00022692"/>
    </source>
</evidence>
<evidence type="ECO:0000259" key="12">
    <source>
        <dbReference type="Pfam" id="PF13609"/>
    </source>
</evidence>
<gene>
    <name evidence="13" type="ORF">C7400_101298</name>
    <name evidence="14" type="ORF">SAMN05216550_102166</name>
</gene>
<evidence type="ECO:0000256" key="11">
    <source>
        <dbReference type="SAM" id="SignalP"/>
    </source>
</evidence>
<accession>A0AAQ1GC60</accession>
<dbReference type="GO" id="GO:0015288">
    <property type="term" value="F:porin activity"/>
    <property type="evidence" value="ECO:0007669"/>
    <property type="project" value="UniProtKB-KW"/>
</dbReference>
<dbReference type="CDD" id="cd00342">
    <property type="entry name" value="gram_neg_porins"/>
    <property type="match status" value="1"/>
</dbReference>
<dbReference type="InterPro" id="IPR023614">
    <property type="entry name" value="Porin_dom_sf"/>
</dbReference>
<evidence type="ECO:0000256" key="2">
    <source>
        <dbReference type="ARBA" id="ARBA00011233"/>
    </source>
</evidence>
<evidence type="ECO:0000256" key="8">
    <source>
        <dbReference type="ARBA" id="ARBA00023114"/>
    </source>
</evidence>
<keyword evidence="10" id="KW-0998">Cell outer membrane</keyword>
<keyword evidence="6 11" id="KW-0732">Signal</keyword>
<dbReference type="Proteomes" id="UP000183529">
    <property type="component" value="Unassembled WGS sequence"/>
</dbReference>
<dbReference type="InterPro" id="IPR033900">
    <property type="entry name" value="Gram_neg_porin_domain"/>
</dbReference>
<dbReference type="GO" id="GO:0009279">
    <property type="term" value="C:cell outer membrane"/>
    <property type="evidence" value="ECO:0007669"/>
    <property type="project" value="UniProtKB-SubCell"/>
</dbReference>
<evidence type="ECO:0000256" key="6">
    <source>
        <dbReference type="ARBA" id="ARBA00022729"/>
    </source>
</evidence>
<reference evidence="14 15" key="1">
    <citation type="submission" date="2016-10" db="EMBL/GenBank/DDBJ databases">
        <authorList>
            <person name="Varghese N."/>
            <person name="Submissions S."/>
        </authorList>
    </citation>
    <scope>NUCLEOTIDE SEQUENCE [LARGE SCALE GENOMIC DNA]</scope>
    <source>
        <strain evidence="14 15">LMG 22274</strain>
    </source>
</reference>
<evidence type="ECO:0000313" key="16">
    <source>
        <dbReference type="Proteomes" id="UP000247515"/>
    </source>
</evidence>
<dbReference type="Gene3D" id="2.40.160.10">
    <property type="entry name" value="Porin"/>
    <property type="match status" value="1"/>
</dbReference>
<dbReference type="GO" id="GO:0046930">
    <property type="term" value="C:pore complex"/>
    <property type="evidence" value="ECO:0007669"/>
    <property type="project" value="UniProtKB-KW"/>
</dbReference>
<evidence type="ECO:0000313" key="15">
    <source>
        <dbReference type="Proteomes" id="UP000183529"/>
    </source>
</evidence>
<evidence type="ECO:0000256" key="3">
    <source>
        <dbReference type="ARBA" id="ARBA00022448"/>
    </source>
</evidence>
<dbReference type="PRINTS" id="PR00184">
    <property type="entry name" value="NEISSPPORIN"/>
</dbReference>
<evidence type="ECO:0000313" key="13">
    <source>
        <dbReference type="EMBL" id="PXX20570.1"/>
    </source>
</evidence>
<dbReference type="InterPro" id="IPR050298">
    <property type="entry name" value="Gram-neg_bact_OMP"/>
</dbReference>
<dbReference type="PANTHER" id="PTHR34501">
    <property type="entry name" value="PROTEIN YDDL-RELATED"/>
    <property type="match status" value="1"/>
</dbReference>
<feature type="domain" description="Porin" evidence="12">
    <location>
        <begin position="8"/>
        <end position="326"/>
    </location>
</feature>
<evidence type="ECO:0000256" key="1">
    <source>
        <dbReference type="ARBA" id="ARBA00004571"/>
    </source>
</evidence>
<evidence type="ECO:0000256" key="4">
    <source>
        <dbReference type="ARBA" id="ARBA00022452"/>
    </source>
</evidence>
<dbReference type="AlphaFoldDB" id="A0AAQ1GC60"/>
<organism evidence="14 15">
    <name type="scientific">Paraburkholderia tropica</name>
    <dbReference type="NCBI Taxonomy" id="92647"/>
    <lineage>
        <taxon>Bacteria</taxon>
        <taxon>Pseudomonadati</taxon>
        <taxon>Pseudomonadota</taxon>
        <taxon>Betaproteobacteria</taxon>
        <taxon>Burkholderiales</taxon>
        <taxon>Burkholderiaceae</taxon>
        <taxon>Paraburkholderia</taxon>
    </lineage>
</organism>
<protein>
    <submittedName>
        <fullName evidence="13 14">Porin</fullName>
    </submittedName>
</protein>
<dbReference type="PRINTS" id="PR00182">
    <property type="entry name" value="ECOLNEIPORIN"/>
</dbReference>
<dbReference type="Proteomes" id="UP000247515">
    <property type="component" value="Unassembled WGS sequence"/>
</dbReference>
<dbReference type="GeneID" id="61301155"/>
<keyword evidence="5" id="KW-0812">Transmembrane</keyword>
<proteinExistence type="predicted"/>
<keyword evidence="8" id="KW-0626">Porin</keyword>
<keyword evidence="9" id="KW-0472">Membrane</keyword>
<evidence type="ECO:0000313" key="14">
    <source>
        <dbReference type="EMBL" id="SEJ03417.1"/>
    </source>
</evidence>
<dbReference type="EMBL" id="QJJV01000001">
    <property type="protein sequence ID" value="PXX20570.1"/>
    <property type="molecule type" value="Genomic_DNA"/>
</dbReference>
<sequence length="368" mass="38831">MKKHLVIAAAVAATFASASYAQSSVTLYGIVDAGFTYTTNIGGERNYAMTSGNVQASRWGLRGVEDLGGGLKAVFNLESGFDVMNGKQNGGLFNRQSFVGLSQAQFGTVTFGRQFDSVVDYVGPLMAVGTWGGTYMAHVMDNDNGNGSFSLNNSIKYTSANYSGFQFGGTYAFSNQAGGFANNRAYSAGASYQNAGLRVGAAYLQAQGMDRNGNGAVVGDPLGANERQRTWGAGASYTYGPVVGGVVFTQTRLNNFTADKSVRFNNIEGNVRYNLTPALGIGAMYTYTNANGDGVDNGTGSRSVHWHQFGLQADYALSKRTDIYLEGVGLWGSGQNAVGLTQVGYTSDGGVSSSKNQGIITTGIRHRF</sequence>
<keyword evidence="16" id="KW-1185">Reference proteome</keyword>
<reference evidence="13 16" key="2">
    <citation type="submission" date="2018-05" db="EMBL/GenBank/DDBJ databases">
        <title>Genomic Encyclopedia of Type Strains, Phase IV (KMG-V): Genome sequencing to study the core and pangenomes of soil and plant-associated prokaryotes.</title>
        <authorList>
            <person name="Whitman W."/>
        </authorList>
    </citation>
    <scope>NUCLEOTIDE SEQUENCE [LARGE SCALE GENOMIC DNA]</scope>
    <source>
        <strain evidence="13 16">SIr-6563</strain>
    </source>
</reference>
<dbReference type="Pfam" id="PF13609">
    <property type="entry name" value="Porin_4"/>
    <property type="match status" value="1"/>
</dbReference>
<feature type="signal peptide" evidence="11">
    <location>
        <begin position="1"/>
        <end position="21"/>
    </location>
</feature>
<keyword evidence="7" id="KW-0406">Ion transport</keyword>
<dbReference type="RefSeq" id="WP_074981503.1">
    <property type="nucleotide sequence ID" value="NZ_CADFGN010000002.1"/>
</dbReference>
<evidence type="ECO:0000256" key="10">
    <source>
        <dbReference type="ARBA" id="ARBA00023237"/>
    </source>
</evidence>
<dbReference type="EMBL" id="FNZM01000002">
    <property type="protein sequence ID" value="SEJ03417.1"/>
    <property type="molecule type" value="Genomic_DNA"/>
</dbReference>
<keyword evidence="3" id="KW-0813">Transport</keyword>
<dbReference type="InterPro" id="IPR002299">
    <property type="entry name" value="Porin_Neis"/>
</dbReference>
<dbReference type="GO" id="GO:0034220">
    <property type="term" value="P:monoatomic ion transmembrane transport"/>
    <property type="evidence" value="ECO:0007669"/>
    <property type="project" value="InterPro"/>
</dbReference>
<comment type="caution">
    <text evidence="14">The sequence shown here is derived from an EMBL/GenBank/DDBJ whole genome shotgun (WGS) entry which is preliminary data.</text>
</comment>
<feature type="chain" id="PRO_5042903527" evidence="11">
    <location>
        <begin position="22"/>
        <end position="368"/>
    </location>
</feature>
<comment type="subcellular location">
    <subcellularLocation>
        <location evidence="1">Cell outer membrane</location>
        <topology evidence="1">Multi-pass membrane protein</topology>
    </subcellularLocation>
</comment>
<dbReference type="InterPro" id="IPR001702">
    <property type="entry name" value="Porin_Gram-ve"/>
</dbReference>